<dbReference type="AlphaFoldDB" id="A0A965ZDM0"/>
<dbReference type="EMBL" id="WWEO01000014">
    <property type="protein sequence ID" value="NCD67746.1"/>
    <property type="molecule type" value="Genomic_DNA"/>
</dbReference>
<sequence length="106" mass="10381">MNTLPTLSTTATSASSVAGSPYAITASGAVNANYTISYVPGTLTVTPASLTIIADNQTKVYGAAVPALTASYAGFVNGDTPLSLTTSPTLSTTATPASSVAGSSYP</sequence>
<comment type="caution">
    <text evidence="3">The sequence shown here is derived from an EMBL/GenBank/DDBJ whole genome shotgun (WGS) entry which is preliminary data.</text>
</comment>
<feature type="non-terminal residue" evidence="3">
    <location>
        <position position="106"/>
    </location>
</feature>
<dbReference type="Proteomes" id="UP000638732">
    <property type="component" value="Unassembled WGS sequence"/>
</dbReference>
<feature type="domain" description="MBG" evidence="2">
    <location>
        <begin position="50"/>
        <end position="105"/>
    </location>
</feature>
<proteinExistence type="predicted"/>
<protein>
    <recommendedName>
        <fullName evidence="2">MBG domain-containing protein</fullName>
    </recommendedName>
</protein>
<dbReference type="RefSeq" id="WP_208094401.1">
    <property type="nucleotide sequence ID" value="NZ_WWEO01000014.1"/>
</dbReference>
<reference evidence="3" key="1">
    <citation type="submission" date="2020-01" db="EMBL/GenBank/DDBJ databases">
        <authorList>
            <person name="Seo Y.L."/>
        </authorList>
    </citation>
    <scope>NUCLEOTIDE SEQUENCE</scope>
    <source>
        <strain evidence="3">R11</strain>
    </source>
</reference>
<dbReference type="Pfam" id="PF18676">
    <property type="entry name" value="MBG_2"/>
    <property type="match status" value="2"/>
</dbReference>
<organism evidence="3 4">
    <name type="scientific">Mucilaginibacter agri</name>
    <dbReference type="NCBI Taxonomy" id="2695265"/>
    <lineage>
        <taxon>Bacteria</taxon>
        <taxon>Pseudomonadati</taxon>
        <taxon>Bacteroidota</taxon>
        <taxon>Sphingobacteriia</taxon>
        <taxon>Sphingobacteriales</taxon>
        <taxon>Sphingobacteriaceae</taxon>
        <taxon>Mucilaginibacter</taxon>
    </lineage>
</organism>
<evidence type="ECO:0000259" key="2">
    <source>
        <dbReference type="Pfam" id="PF18676"/>
    </source>
</evidence>
<evidence type="ECO:0000256" key="1">
    <source>
        <dbReference type="SAM" id="MobiDB-lite"/>
    </source>
</evidence>
<evidence type="ECO:0000313" key="4">
    <source>
        <dbReference type="Proteomes" id="UP000638732"/>
    </source>
</evidence>
<dbReference type="InterPro" id="IPR041286">
    <property type="entry name" value="MBG_2"/>
</dbReference>
<gene>
    <name evidence="3" type="ORF">GSY63_00040</name>
</gene>
<feature type="region of interest" description="Disordered" evidence="1">
    <location>
        <begin position="85"/>
        <end position="106"/>
    </location>
</feature>
<keyword evidence="4" id="KW-1185">Reference proteome</keyword>
<reference evidence="3" key="2">
    <citation type="submission" date="2020-10" db="EMBL/GenBank/DDBJ databases">
        <title>Mucilaginibacter sp. nov., isolated from soil.</title>
        <authorList>
            <person name="Jeon C.O."/>
        </authorList>
    </citation>
    <scope>NUCLEOTIDE SEQUENCE</scope>
    <source>
        <strain evidence="3">R11</strain>
    </source>
</reference>
<evidence type="ECO:0000313" key="3">
    <source>
        <dbReference type="EMBL" id="NCD67746.1"/>
    </source>
</evidence>
<name>A0A965ZDM0_9SPHI</name>
<feature type="domain" description="MBG" evidence="2">
    <location>
        <begin position="6"/>
        <end position="44"/>
    </location>
</feature>
<dbReference type="Gene3D" id="3.30.160.710">
    <property type="match status" value="1"/>
</dbReference>
<accession>A0A965ZDM0</accession>